<gene>
    <name evidence="6" type="ORF">ACFP5Y_12635</name>
</gene>
<keyword evidence="4" id="KW-0804">Transcription</keyword>
<dbReference type="InterPro" id="IPR000843">
    <property type="entry name" value="HTH_LacI"/>
</dbReference>
<dbReference type="Proteomes" id="UP001596282">
    <property type="component" value="Unassembled WGS sequence"/>
</dbReference>
<evidence type="ECO:0000256" key="1">
    <source>
        <dbReference type="ARBA" id="ARBA00022491"/>
    </source>
</evidence>
<dbReference type="GO" id="GO:0003677">
    <property type="term" value="F:DNA binding"/>
    <property type="evidence" value="ECO:0007669"/>
    <property type="project" value="UniProtKB-KW"/>
</dbReference>
<keyword evidence="3 6" id="KW-0238">DNA-binding</keyword>
<dbReference type="InterPro" id="IPR046335">
    <property type="entry name" value="LacI/GalR-like_sensor"/>
</dbReference>
<keyword evidence="7" id="KW-1185">Reference proteome</keyword>
<dbReference type="Pfam" id="PF13377">
    <property type="entry name" value="Peripla_BP_3"/>
    <property type="match status" value="1"/>
</dbReference>
<dbReference type="Gene3D" id="3.40.50.2300">
    <property type="match status" value="2"/>
</dbReference>
<keyword evidence="1" id="KW-0678">Repressor</keyword>
<organism evidence="6 7">
    <name type="scientific">Lactiplantibacillus daowaiensis</name>
    <dbReference type="NCBI Taxonomy" id="2559918"/>
    <lineage>
        <taxon>Bacteria</taxon>
        <taxon>Bacillati</taxon>
        <taxon>Bacillota</taxon>
        <taxon>Bacilli</taxon>
        <taxon>Lactobacillales</taxon>
        <taxon>Lactobacillaceae</taxon>
        <taxon>Lactiplantibacillus</taxon>
    </lineage>
</organism>
<accession>A0ABW1S3Q2</accession>
<dbReference type="PROSITE" id="PS00356">
    <property type="entry name" value="HTH_LACI_1"/>
    <property type="match status" value="1"/>
</dbReference>
<dbReference type="PANTHER" id="PTHR30146:SF95">
    <property type="entry name" value="RIBOSE OPERON REPRESSOR"/>
    <property type="match status" value="1"/>
</dbReference>
<dbReference type="SUPFAM" id="SSF47413">
    <property type="entry name" value="lambda repressor-like DNA-binding domains"/>
    <property type="match status" value="1"/>
</dbReference>
<dbReference type="Pfam" id="PF00356">
    <property type="entry name" value="LacI"/>
    <property type="match status" value="1"/>
</dbReference>
<name>A0ABW1S3Q2_9LACO</name>
<sequence>MANYSIKDIAQLSGVSPATVSRVINDNGRFSEATRQKVLAVIQETGYQTNYSAKSLRMHKSFSIGVLVPDISNHFFASLVQQIEAILFDQGYSTIICNTARSSTKEQAYLQMLASKGIDGLVIISGPQAFDIEQAALPTTIPYVCIDREPKQRADTVFIAANHYQGAFDATEALLQRGCQRPIMALHAQLSSSGTERLHGFQDALKKNNRTFDAQTQLLQLTDTDRLPKLKAYLAKFPATDGIFAVNDALAVELLSALTQLGQKVPAEIQLIGFDDDPLDQHTTPTLSSVKQDLTQLAQVTVDNLLKAINHQATYGKSISIPVTLALRESTK</sequence>
<dbReference type="Gene3D" id="1.10.260.40">
    <property type="entry name" value="lambda repressor-like DNA-binding domains"/>
    <property type="match status" value="1"/>
</dbReference>
<proteinExistence type="predicted"/>
<dbReference type="InterPro" id="IPR028082">
    <property type="entry name" value="Peripla_BP_I"/>
</dbReference>
<dbReference type="PRINTS" id="PR00036">
    <property type="entry name" value="HTHLACI"/>
</dbReference>
<evidence type="ECO:0000256" key="4">
    <source>
        <dbReference type="ARBA" id="ARBA00023163"/>
    </source>
</evidence>
<dbReference type="CDD" id="cd06291">
    <property type="entry name" value="PBP1_Qymf-like"/>
    <property type="match status" value="1"/>
</dbReference>
<dbReference type="PANTHER" id="PTHR30146">
    <property type="entry name" value="LACI-RELATED TRANSCRIPTIONAL REPRESSOR"/>
    <property type="match status" value="1"/>
</dbReference>
<evidence type="ECO:0000313" key="7">
    <source>
        <dbReference type="Proteomes" id="UP001596282"/>
    </source>
</evidence>
<feature type="domain" description="HTH lacI-type" evidence="5">
    <location>
        <begin position="4"/>
        <end position="58"/>
    </location>
</feature>
<dbReference type="SUPFAM" id="SSF53822">
    <property type="entry name" value="Periplasmic binding protein-like I"/>
    <property type="match status" value="1"/>
</dbReference>
<comment type="caution">
    <text evidence="6">The sequence shown here is derived from an EMBL/GenBank/DDBJ whole genome shotgun (WGS) entry which is preliminary data.</text>
</comment>
<dbReference type="RefSeq" id="WP_379832490.1">
    <property type="nucleotide sequence ID" value="NZ_JBHSSC010000043.1"/>
</dbReference>
<protein>
    <submittedName>
        <fullName evidence="6">LacI family DNA-binding transcriptional regulator</fullName>
    </submittedName>
</protein>
<keyword evidence="2" id="KW-0805">Transcription regulation</keyword>
<reference evidence="7" key="1">
    <citation type="journal article" date="2019" name="Int. J. Syst. Evol. Microbiol.">
        <title>The Global Catalogue of Microorganisms (GCM) 10K type strain sequencing project: providing services to taxonomists for standard genome sequencing and annotation.</title>
        <authorList>
            <consortium name="The Broad Institute Genomics Platform"/>
            <consortium name="The Broad Institute Genome Sequencing Center for Infectious Disease"/>
            <person name="Wu L."/>
            <person name="Ma J."/>
        </authorList>
    </citation>
    <scope>NUCLEOTIDE SEQUENCE [LARGE SCALE GENOMIC DNA]</scope>
    <source>
        <strain evidence="7">CCM 8933</strain>
    </source>
</reference>
<evidence type="ECO:0000313" key="6">
    <source>
        <dbReference type="EMBL" id="MFC6182074.1"/>
    </source>
</evidence>
<evidence type="ECO:0000256" key="3">
    <source>
        <dbReference type="ARBA" id="ARBA00023125"/>
    </source>
</evidence>
<evidence type="ECO:0000256" key="2">
    <source>
        <dbReference type="ARBA" id="ARBA00023015"/>
    </source>
</evidence>
<dbReference type="InterPro" id="IPR010982">
    <property type="entry name" value="Lambda_DNA-bd_dom_sf"/>
</dbReference>
<dbReference type="EMBL" id="JBHSSC010000043">
    <property type="protein sequence ID" value="MFC6182074.1"/>
    <property type="molecule type" value="Genomic_DNA"/>
</dbReference>
<evidence type="ECO:0000259" key="5">
    <source>
        <dbReference type="PROSITE" id="PS50932"/>
    </source>
</evidence>
<dbReference type="SMART" id="SM00354">
    <property type="entry name" value="HTH_LACI"/>
    <property type="match status" value="1"/>
</dbReference>
<dbReference type="PROSITE" id="PS50932">
    <property type="entry name" value="HTH_LACI_2"/>
    <property type="match status" value="1"/>
</dbReference>
<dbReference type="CDD" id="cd01392">
    <property type="entry name" value="HTH_LacI"/>
    <property type="match status" value="1"/>
</dbReference>